<dbReference type="GO" id="GO:0003824">
    <property type="term" value="F:catalytic activity"/>
    <property type="evidence" value="ECO:0007669"/>
    <property type="project" value="InterPro"/>
</dbReference>
<gene>
    <name evidence="1" type="ORF">TWF718_000442</name>
</gene>
<dbReference type="GO" id="GO:0009116">
    <property type="term" value="P:nucleoside metabolic process"/>
    <property type="evidence" value="ECO:0007669"/>
    <property type="project" value="InterPro"/>
</dbReference>
<dbReference type="AlphaFoldDB" id="A0AAN8RM62"/>
<dbReference type="SUPFAM" id="SSF53167">
    <property type="entry name" value="Purine and uridine phosphorylases"/>
    <property type="match status" value="1"/>
</dbReference>
<evidence type="ECO:0008006" key="3">
    <source>
        <dbReference type="Google" id="ProtNLM"/>
    </source>
</evidence>
<proteinExistence type="predicted"/>
<dbReference type="Gene3D" id="3.40.50.1580">
    <property type="entry name" value="Nucleoside phosphorylase domain"/>
    <property type="match status" value="1"/>
</dbReference>
<dbReference type="EMBL" id="JAVHNR010000001">
    <property type="protein sequence ID" value="KAK6356068.1"/>
    <property type="molecule type" value="Genomic_DNA"/>
</dbReference>
<sequence>MVLLESRNYTVGLICALPLELAATTAMLDEVHEKPTRQGFEDKNNYDLGRIGPHNAVIACLPDGTYGTAAATALVVSMLSSYKAIRFCIMVGIGGGVPSAAHDIRLGDVIVSKPRGTYTGVIQYDYGKAIDGQIVLNASSNKPPKILLTAVASLAAEHMKQKNNMSKNISTMLSKYPNMKEKFSYRGADNDQLYEATYNHVDDCRTCHRCDKSKLVVRPARNSTDPEIFYGNIGSGNLVMKDGVKRDELAGQHNILCFEMEAAGLMDHCSCLVIRGVCDYADSHKNKDWQEYSAATAAAYAKELLCSVPVVDIDQTSAAFDSVRPTNTIYSQMGLIDPPPLPSPAFILTNRFYPKNSISLGSIVPDRRYPNQDALTAEICLEEGSDFSLSIDKNFSDFVDTRAKSDSVFKQAIIKLFLLPLVKGVEGDIQVFSEESCVYLLQQPRELFKRLCDLPNVKSWLEDACVGKRPVYFIVGYRTVLNARFVAKEIKPPRSRRLPPGVGQTTRYNTTGERIYAICYRKVKFENLKKGRGEILDSTNEWRMFSHHRDAGTEEDQIVVVDISSEDEKGKSSFGIFPSQIGAELWTGI</sequence>
<protein>
    <recommendedName>
        <fullName evidence="3">Nucleoside phosphorylase domain-containing protein</fullName>
    </recommendedName>
</protein>
<comment type="caution">
    <text evidence="1">The sequence shown here is derived from an EMBL/GenBank/DDBJ whole genome shotgun (WGS) entry which is preliminary data.</text>
</comment>
<dbReference type="InterPro" id="IPR053137">
    <property type="entry name" value="NLR-like"/>
</dbReference>
<dbReference type="Proteomes" id="UP001313282">
    <property type="component" value="Unassembled WGS sequence"/>
</dbReference>
<name>A0AAN8RM62_9PEZI</name>
<organism evidence="1 2">
    <name type="scientific">Orbilia javanica</name>
    <dbReference type="NCBI Taxonomy" id="47235"/>
    <lineage>
        <taxon>Eukaryota</taxon>
        <taxon>Fungi</taxon>
        <taxon>Dikarya</taxon>
        <taxon>Ascomycota</taxon>
        <taxon>Pezizomycotina</taxon>
        <taxon>Orbiliomycetes</taxon>
        <taxon>Orbiliales</taxon>
        <taxon>Orbiliaceae</taxon>
        <taxon>Orbilia</taxon>
    </lineage>
</organism>
<evidence type="ECO:0000313" key="1">
    <source>
        <dbReference type="EMBL" id="KAK6356068.1"/>
    </source>
</evidence>
<keyword evidence="2" id="KW-1185">Reference proteome</keyword>
<dbReference type="InterPro" id="IPR035994">
    <property type="entry name" value="Nucleoside_phosphorylase_sf"/>
</dbReference>
<reference evidence="1 2" key="1">
    <citation type="submission" date="2019-10" db="EMBL/GenBank/DDBJ databases">
        <authorList>
            <person name="Palmer J.M."/>
        </authorList>
    </citation>
    <scope>NUCLEOTIDE SEQUENCE [LARGE SCALE GENOMIC DNA]</scope>
    <source>
        <strain evidence="1 2">TWF718</strain>
    </source>
</reference>
<dbReference type="PANTHER" id="PTHR46082:SF11">
    <property type="entry name" value="AAA+ ATPASE DOMAIN-CONTAINING PROTEIN-RELATED"/>
    <property type="match status" value="1"/>
</dbReference>
<accession>A0AAN8RM62</accession>
<evidence type="ECO:0000313" key="2">
    <source>
        <dbReference type="Proteomes" id="UP001313282"/>
    </source>
</evidence>
<dbReference type="PANTHER" id="PTHR46082">
    <property type="entry name" value="ATP/GTP-BINDING PROTEIN-RELATED"/>
    <property type="match status" value="1"/>
</dbReference>